<proteinExistence type="predicted"/>
<dbReference type="AlphaFoldDB" id="U9TIC7"/>
<protein>
    <submittedName>
        <fullName evidence="1">Uncharacterized protein</fullName>
    </submittedName>
</protein>
<reference evidence="1" key="1">
    <citation type="submission" date="2013-07" db="EMBL/GenBank/DDBJ databases">
        <title>The genome of an arbuscular mycorrhizal fungus provides insights into the evolution of the oldest plant symbiosis.</title>
        <authorList>
            <consortium name="DOE Joint Genome Institute"/>
            <person name="Tisserant E."/>
            <person name="Malbreil M."/>
            <person name="Kuo A."/>
            <person name="Kohler A."/>
            <person name="Symeonidi A."/>
            <person name="Balestrini R."/>
            <person name="Charron P."/>
            <person name="Duensing N."/>
            <person name="Frei-dit-Frey N."/>
            <person name="Gianinazzi-Pearson V."/>
            <person name="Gilbert B."/>
            <person name="Handa Y."/>
            <person name="Hijri M."/>
            <person name="Kaul R."/>
            <person name="Kawaguchi M."/>
            <person name="Krajinski F."/>
            <person name="Lammers P."/>
            <person name="Lapierre D."/>
            <person name="Masclaux F.G."/>
            <person name="Murat C."/>
            <person name="Morin E."/>
            <person name="Ndikumana S."/>
            <person name="Pagni M."/>
            <person name="Petitpierre D."/>
            <person name="Requena N."/>
            <person name="Rosikiewicz P."/>
            <person name="Riley R."/>
            <person name="Saito K."/>
            <person name="San Clemente H."/>
            <person name="Shapiro H."/>
            <person name="van Tuinen D."/>
            <person name="Becard G."/>
            <person name="Bonfante P."/>
            <person name="Paszkowski U."/>
            <person name="Shachar-Hill Y."/>
            <person name="Young J.P."/>
            <person name="Sanders I.R."/>
            <person name="Henrissat B."/>
            <person name="Rensing S.A."/>
            <person name="Grigoriev I.V."/>
            <person name="Corradi N."/>
            <person name="Roux C."/>
            <person name="Martin F."/>
        </authorList>
    </citation>
    <scope>NUCLEOTIDE SEQUENCE</scope>
    <source>
        <strain evidence="1">DAOM 197198</strain>
    </source>
</reference>
<evidence type="ECO:0000313" key="1">
    <source>
        <dbReference type="EMBL" id="ESA07197.1"/>
    </source>
</evidence>
<accession>U9TIC7</accession>
<dbReference type="EMBL" id="KI290629">
    <property type="protein sequence ID" value="ESA07197.1"/>
    <property type="molecule type" value="Genomic_DNA"/>
</dbReference>
<sequence length="67" mass="7870">MPRNILHINNLFCVLLNFLPKSKISILYQSFEINNPTSVIKDNSTTNYGELNNILWNFRSFPEFHPT</sequence>
<name>U9TIC7_RHIID</name>
<organism evidence="1">
    <name type="scientific">Rhizophagus irregularis (strain DAOM 181602 / DAOM 197198 / MUCL 43194)</name>
    <name type="common">Arbuscular mycorrhizal fungus</name>
    <name type="synonym">Glomus intraradices</name>
    <dbReference type="NCBI Taxonomy" id="747089"/>
    <lineage>
        <taxon>Eukaryota</taxon>
        <taxon>Fungi</taxon>
        <taxon>Fungi incertae sedis</taxon>
        <taxon>Mucoromycota</taxon>
        <taxon>Glomeromycotina</taxon>
        <taxon>Glomeromycetes</taxon>
        <taxon>Glomerales</taxon>
        <taxon>Glomeraceae</taxon>
        <taxon>Rhizophagus</taxon>
    </lineage>
</organism>
<gene>
    <name evidence="1" type="ORF">GLOINDRAFT_33186</name>
</gene>
<dbReference type="HOGENOM" id="CLU_2813692_0_0_1"/>